<keyword evidence="3" id="KW-1185">Reference proteome</keyword>
<feature type="region of interest" description="Disordered" evidence="1">
    <location>
        <begin position="19"/>
        <end position="38"/>
    </location>
</feature>
<dbReference type="EMBL" id="JASPKY010000965">
    <property type="protein sequence ID" value="KAK9679852.1"/>
    <property type="molecule type" value="Genomic_DNA"/>
</dbReference>
<dbReference type="Proteomes" id="UP001458880">
    <property type="component" value="Unassembled WGS sequence"/>
</dbReference>
<evidence type="ECO:0000313" key="2">
    <source>
        <dbReference type="EMBL" id="KAK9679852.1"/>
    </source>
</evidence>
<organism evidence="2 3">
    <name type="scientific">Popillia japonica</name>
    <name type="common">Japanese beetle</name>
    <dbReference type="NCBI Taxonomy" id="7064"/>
    <lineage>
        <taxon>Eukaryota</taxon>
        <taxon>Metazoa</taxon>
        <taxon>Ecdysozoa</taxon>
        <taxon>Arthropoda</taxon>
        <taxon>Hexapoda</taxon>
        <taxon>Insecta</taxon>
        <taxon>Pterygota</taxon>
        <taxon>Neoptera</taxon>
        <taxon>Endopterygota</taxon>
        <taxon>Coleoptera</taxon>
        <taxon>Polyphaga</taxon>
        <taxon>Scarabaeiformia</taxon>
        <taxon>Scarabaeidae</taxon>
        <taxon>Rutelinae</taxon>
        <taxon>Popillia</taxon>
    </lineage>
</organism>
<proteinExistence type="predicted"/>
<accession>A0AAW1HTK7</accession>
<gene>
    <name evidence="2" type="ORF">QE152_g39666</name>
</gene>
<protein>
    <submittedName>
        <fullName evidence="2">Uncharacterized protein</fullName>
    </submittedName>
</protein>
<sequence length="119" mass="13765">MKRKYTIQELSPFPQAVPTASKKILRKPSKKGHINTTPDIEELKKDVDEKTRKERKKLARKVNQKIIIEEEKDNFDEDEDTGRLYCNDLYSRSKYNESGLNVKNAAPGATVSVRRLTNE</sequence>
<feature type="compositionally biased region" description="Basic residues" evidence="1">
    <location>
        <begin position="23"/>
        <end position="33"/>
    </location>
</feature>
<evidence type="ECO:0000256" key="1">
    <source>
        <dbReference type="SAM" id="MobiDB-lite"/>
    </source>
</evidence>
<comment type="caution">
    <text evidence="2">The sequence shown here is derived from an EMBL/GenBank/DDBJ whole genome shotgun (WGS) entry which is preliminary data.</text>
</comment>
<dbReference type="AlphaFoldDB" id="A0AAW1HTK7"/>
<evidence type="ECO:0000313" key="3">
    <source>
        <dbReference type="Proteomes" id="UP001458880"/>
    </source>
</evidence>
<name>A0AAW1HTK7_POPJA</name>
<reference evidence="2 3" key="1">
    <citation type="journal article" date="2024" name="BMC Genomics">
        <title>De novo assembly and annotation of Popillia japonica's genome with initial clues to its potential as an invasive pest.</title>
        <authorList>
            <person name="Cucini C."/>
            <person name="Boschi S."/>
            <person name="Funari R."/>
            <person name="Cardaioli E."/>
            <person name="Iannotti N."/>
            <person name="Marturano G."/>
            <person name="Paoli F."/>
            <person name="Bruttini M."/>
            <person name="Carapelli A."/>
            <person name="Frati F."/>
            <person name="Nardi F."/>
        </authorList>
    </citation>
    <scope>NUCLEOTIDE SEQUENCE [LARGE SCALE GENOMIC DNA]</scope>
    <source>
        <strain evidence="2">DMR45628</strain>
    </source>
</reference>